<dbReference type="GO" id="GO:0005524">
    <property type="term" value="F:ATP binding"/>
    <property type="evidence" value="ECO:0007669"/>
    <property type="project" value="UniProtKB-KW"/>
</dbReference>
<evidence type="ECO:0000256" key="2">
    <source>
        <dbReference type="ARBA" id="ARBA00005417"/>
    </source>
</evidence>
<dbReference type="PROSITE" id="PS50893">
    <property type="entry name" value="ABC_TRANSPORTER_2"/>
    <property type="match status" value="2"/>
</dbReference>
<feature type="transmembrane region" description="Helical" evidence="10">
    <location>
        <begin position="753"/>
        <end position="775"/>
    </location>
</feature>
<dbReference type="InterPro" id="IPR017871">
    <property type="entry name" value="ABC_transporter-like_CS"/>
</dbReference>
<dbReference type="GO" id="GO:0042626">
    <property type="term" value="F:ATPase-coupled transmembrane transporter activity"/>
    <property type="evidence" value="ECO:0007669"/>
    <property type="project" value="TreeGrafter"/>
</dbReference>
<evidence type="ECO:0000256" key="8">
    <source>
        <dbReference type="ARBA" id="ARBA00023136"/>
    </source>
</evidence>
<reference evidence="12 13" key="1">
    <citation type="submission" date="2019-06" db="EMBL/GenBank/DDBJ databases">
        <authorList>
            <person name="De-Chao Zhang Q."/>
        </authorList>
    </citation>
    <scope>NUCLEOTIDE SEQUENCE [LARGE SCALE GENOMIC DNA]</scope>
    <source>
        <strain evidence="12 13">KN1116</strain>
    </source>
</reference>
<gene>
    <name evidence="12" type="ORF">FK219_004640</name>
</gene>
<dbReference type="SUPFAM" id="SSF52540">
    <property type="entry name" value="P-loop containing nucleoside triphosphate hydrolases"/>
    <property type="match status" value="2"/>
</dbReference>
<dbReference type="PANTHER" id="PTHR43553">
    <property type="entry name" value="HEAVY METAL TRANSPORTER"/>
    <property type="match status" value="1"/>
</dbReference>
<feature type="transmembrane region" description="Helical" evidence="10">
    <location>
        <begin position="546"/>
        <end position="574"/>
    </location>
</feature>
<dbReference type="AlphaFoldDB" id="A0A9E5JPA0"/>
<dbReference type="GO" id="GO:0016887">
    <property type="term" value="F:ATP hydrolysis activity"/>
    <property type="evidence" value="ECO:0007669"/>
    <property type="project" value="InterPro"/>
</dbReference>
<dbReference type="SMART" id="SM00382">
    <property type="entry name" value="AAA"/>
    <property type="match status" value="2"/>
</dbReference>
<keyword evidence="13" id="KW-1185">Reference proteome</keyword>
<evidence type="ECO:0000256" key="9">
    <source>
        <dbReference type="SAM" id="MobiDB-lite"/>
    </source>
</evidence>
<dbReference type="Gene3D" id="3.40.50.300">
    <property type="entry name" value="P-loop containing nucleotide triphosphate hydrolases"/>
    <property type="match status" value="2"/>
</dbReference>
<accession>A0A9E5JPA0</accession>
<evidence type="ECO:0000256" key="10">
    <source>
        <dbReference type="SAM" id="Phobius"/>
    </source>
</evidence>
<dbReference type="OrthoDB" id="501320at2"/>
<dbReference type="CDD" id="cd16914">
    <property type="entry name" value="EcfT"/>
    <property type="match status" value="1"/>
</dbReference>
<dbReference type="PROSITE" id="PS00211">
    <property type="entry name" value="ABC_TRANSPORTER_1"/>
    <property type="match status" value="2"/>
</dbReference>
<proteinExistence type="inferred from homology"/>
<evidence type="ECO:0000313" key="12">
    <source>
        <dbReference type="EMBL" id="NHF62531.1"/>
    </source>
</evidence>
<dbReference type="InterPro" id="IPR003439">
    <property type="entry name" value="ABC_transporter-like_ATP-bd"/>
</dbReference>
<dbReference type="InterPro" id="IPR003593">
    <property type="entry name" value="AAA+_ATPase"/>
</dbReference>
<keyword evidence="6 12" id="KW-0067">ATP-binding</keyword>
<keyword evidence="8 10" id="KW-0472">Membrane</keyword>
<dbReference type="InterPro" id="IPR003339">
    <property type="entry name" value="ABC/ECF_trnsptr_transmembrane"/>
</dbReference>
<evidence type="ECO:0000256" key="5">
    <source>
        <dbReference type="ARBA" id="ARBA00022741"/>
    </source>
</evidence>
<evidence type="ECO:0000256" key="1">
    <source>
        <dbReference type="ARBA" id="ARBA00004141"/>
    </source>
</evidence>
<evidence type="ECO:0000256" key="4">
    <source>
        <dbReference type="ARBA" id="ARBA00022692"/>
    </source>
</evidence>
<dbReference type="InterPro" id="IPR015856">
    <property type="entry name" value="ABC_transpr_CbiO/EcfA_su"/>
</dbReference>
<dbReference type="Pfam" id="PF00005">
    <property type="entry name" value="ABC_tran"/>
    <property type="match status" value="2"/>
</dbReference>
<keyword evidence="5" id="KW-0547">Nucleotide-binding</keyword>
<dbReference type="InterPro" id="IPR027417">
    <property type="entry name" value="P-loop_NTPase"/>
</dbReference>
<keyword evidence="7 10" id="KW-1133">Transmembrane helix</keyword>
<feature type="region of interest" description="Disordered" evidence="9">
    <location>
        <begin position="500"/>
        <end position="530"/>
    </location>
</feature>
<evidence type="ECO:0000313" key="13">
    <source>
        <dbReference type="Proteomes" id="UP000818266"/>
    </source>
</evidence>
<comment type="caution">
    <text evidence="12">The sequence shown here is derived from an EMBL/GenBank/DDBJ whole genome shotgun (WGS) entry which is preliminary data.</text>
</comment>
<evidence type="ECO:0000256" key="6">
    <source>
        <dbReference type="ARBA" id="ARBA00022840"/>
    </source>
</evidence>
<dbReference type="GO" id="GO:0043190">
    <property type="term" value="C:ATP-binding cassette (ABC) transporter complex"/>
    <property type="evidence" value="ECO:0007669"/>
    <property type="project" value="TreeGrafter"/>
</dbReference>
<evidence type="ECO:0000256" key="3">
    <source>
        <dbReference type="ARBA" id="ARBA00022448"/>
    </source>
</evidence>
<dbReference type="CDD" id="cd03225">
    <property type="entry name" value="ABC_cobalt_CbiO_domain1"/>
    <property type="match status" value="2"/>
</dbReference>
<dbReference type="Pfam" id="PF02361">
    <property type="entry name" value="CbiQ"/>
    <property type="match status" value="1"/>
</dbReference>
<feature type="transmembrane region" description="Helical" evidence="10">
    <location>
        <begin position="586"/>
        <end position="606"/>
    </location>
</feature>
<reference evidence="12 13" key="2">
    <citation type="submission" date="2020-03" db="EMBL/GenBank/DDBJ databases">
        <title>Chryseoglobus sp. isolated from a deep-sea seamount.</title>
        <authorList>
            <person name="Zhang D.-C."/>
        </authorList>
    </citation>
    <scope>NUCLEOTIDE SEQUENCE [LARGE SCALE GENOMIC DNA]</scope>
    <source>
        <strain evidence="12 13">KN1116</strain>
    </source>
</reference>
<dbReference type="Proteomes" id="UP000818266">
    <property type="component" value="Unassembled WGS sequence"/>
</dbReference>
<keyword evidence="3" id="KW-0813">Transport</keyword>
<dbReference type="EMBL" id="VIKT02000005">
    <property type="protein sequence ID" value="NHF62531.1"/>
    <property type="molecule type" value="Genomic_DNA"/>
</dbReference>
<evidence type="ECO:0000256" key="7">
    <source>
        <dbReference type="ARBA" id="ARBA00022989"/>
    </source>
</evidence>
<feature type="transmembrane region" description="Helical" evidence="10">
    <location>
        <begin position="626"/>
        <end position="645"/>
    </location>
</feature>
<comment type="subcellular location">
    <subcellularLocation>
        <location evidence="1">Membrane</location>
        <topology evidence="1">Multi-pass membrane protein</topology>
    </subcellularLocation>
</comment>
<comment type="similarity">
    <text evidence="2">Belongs to the ABC transporter superfamily.</text>
</comment>
<name>A0A9E5JPA0_9MICO</name>
<protein>
    <submittedName>
        <fullName evidence="12">ATP-binding cassette domain-containing protein</fullName>
    </submittedName>
</protein>
<dbReference type="PANTHER" id="PTHR43553:SF24">
    <property type="entry name" value="ENERGY-COUPLING FACTOR TRANSPORTER ATP-BINDING PROTEIN ECFA1"/>
    <property type="match status" value="1"/>
</dbReference>
<sequence>MTTAAASLGAHDWGWTPAGRSTPVLDGVDLSIAPGERVLLLGASGSGKSTLLQAWAGVLGGSDEGDQRGNLTVDDRPVAESRGRVGLLLQDPDAQLVLARARDDVAFGPENLGVPAAQIAERVDSAPQAVGLDLPADAEGARLSGGQRQRLALAGVLALEPAALLLDEPTAQLDPAGVVDVARAVDGLVRERALTLVVVEHRVEVWAALVDRVVVLDDGRVVADGPVEEVLAEQGAELSARGVWVPGREPEHPAAASALRGDVLVEAARLDVQPAGGEPIPLGLDLEVRAGEIVALTGPNGSGKSTLLLTLAGLLPPAAGSIEALAAGAPERWSSADLAARFGVVFQNPEHQFVAGTVRDELAVGQRAYAGARGDRAHGLVASRAGSLDGSPAPADALIARLGLRRLGGVSPFSLSGGEQRRLSVGTALAAAPPVLLLDEPTFGQDSRTWAELAALLAEHRDAGGAVVMATHDRALVEALGAREVALPAPGAPELVSARPTQLANTPQPNPDTPSHASTASVSQTPSRSATLGDRLNPVASIAASLVPALLLVTTIDVVSAAVALVLQLLLIPLLGIPARLLLHRIAPILIAAPFAALTIVFYGQPSGTVYAEFWLVSISDGSLELALATLLRILAIAVPAIALFSRPDATRLGDALGQNLRLPSRFVLGGVAALRLLTVLRDDARLLERARRARGLGDHGRVRRAASLVFALLVLSIRRGSALAIGMEARGFGAPGPRTWIRPSPWRASDTAVVATAVLVSAAAVTTAVLVGTFNPVIGVVGG</sequence>
<organism evidence="12 13">
    <name type="scientific">Microcella pacifica</name>
    <dbReference type="NCBI Taxonomy" id="2591847"/>
    <lineage>
        <taxon>Bacteria</taxon>
        <taxon>Bacillati</taxon>
        <taxon>Actinomycetota</taxon>
        <taxon>Actinomycetes</taxon>
        <taxon>Micrococcales</taxon>
        <taxon>Microbacteriaceae</taxon>
        <taxon>Microcella</taxon>
    </lineage>
</organism>
<dbReference type="InterPro" id="IPR050095">
    <property type="entry name" value="ECF_ABC_transporter_ATP-bd"/>
</dbReference>
<dbReference type="RefSeq" id="WP_152583254.1">
    <property type="nucleotide sequence ID" value="NZ_VIKT02000005.1"/>
</dbReference>
<keyword evidence="4 10" id="KW-0812">Transmembrane</keyword>
<feature type="domain" description="ABC transporter" evidence="11">
    <location>
        <begin position="259"/>
        <end position="516"/>
    </location>
</feature>
<evidence type="ECO:0000259" key="11">
    <source>
        <dbReference type="PROSITE" id="PS50893"/>
    </source>
</evidence>
<feature type="domain" description="ABC transporter" evidence="11">
    <location>
        <begin position="8"/>
        <end position="243"/>
    </location>
</feature>